<accession>A0AAW2C7G3</accession>
<proteinExistence type="predicted"/>
<dbReference type="AlphaFoldDB" id="A0AAW2C7G3"/>
<keyword evidence="2" id="KW-0812">Transmembrane</keyword>
<keyword evidence="2" id="KW-1133">Transmembrane helix</keyword>
<protein>
    <recommendedName>
        <fullName evidence="3">HAT C-terminal dimerisation domain-containing protein</fullName>
    </recommendedName>
</protein>
<evidence type="ECO:0000313" key="4">
    <source>
        <dbReference type="EMBL" id="KAK9994032.1"/>
    </source>
</evidence>
<name>A0AAW2C7G3_9ROSI</name>
<dbReference type="SUPFAM" id="SSF53098">
    <property type="entry name" value="Ribonuclease H-like"/>
    <property type="match status" value="1"/>
</dbReference>
<dbReference type="EMBL" id="JAZDWU010000008">
    <property type="protein sequence ID" value="KAK9994032.1"/>
    <property type="molecule type" value="Genomic_DNA"/>
</dbReference>
<feature type="region of interest" description="Disordered" evidence="1">
    <location>
        <begin position="208"/>
        <end position="293"/>
    </location>
</feature>
<dbReference type="Proteomes" id="UP001459277">
    <property type="component" value="Unassembled WGS sequence"/>
</dbReference>
<feature type="compositionally biased region" description="Basic and acidic residues" evidence="1">
    <location>
        <begin position="210"/>
        <end position="222"/>
    </location>
</feature>
<evidence type="ECO:0000259" key="3">
    <source>
        <dbReference type="Pfam" id="PF05699"/>
    </source>
</evidence>
<feature type="transmembrane region" description="Helical" evidence="2">
    <location>
        <begin position="159"/>
        <end position="178"/>
    </location>
</feature>
<dbReference type="InterPro" id="IPR012337">
    <property type="entry name" value="RNaseH-like_sf"/>
</dbReference>
<reference evidence="4 5" key="1">
    <citation type="submission" date="2024-01" db="EMBL/GenBank/DDBJ databases">
        <title>A telomere-to-telomere, gap-free genome of sweet tea (Lithocarpus litseifolius).</title>
        <authorList>
            <person name="Zhou J."/>
        </authorList>
    </citation>
    <scope>NUCLEOTIDE SEQUENCE [LARGE SCALE GENOMIC DNA]</scope>
    <source>
        <strain evidence="4">Zhou-2022a</strain>
        <tissue evidence="4">Leaf</tissue>
    </source>
</reference>
<sequence length="293" mass="33646">MKRSKCLDRYFEDENELTVMKFEFATFSGGRFPSPDALTDSWALQPLVWWQYHGSAFPTLQTLALKLLGQPCSSSCAERNWSTYKFIHSLKRNKMAPARAEDLVYMHSNLRLLSRRNEGYANIATKMWDMQPLTIVNIATMEELEFLRMQPLHLMSQSWRPWLLGLLALVLLLVKVKFKMKLLTLMMMMLLCVQGDAKRFSLEEVTNGETDLKPNNQHEKSSSKGNPVLGSVPTAYANNKNKESNTFDEDDHSEDDKNESYKSNGNPSGSLIERHHLYITTCPPTRPDCEKKV</sequence>
<evidence type="ECO:0000256" key="1">
    <source>
        <dbReference type="SAM" id="MobiDB-lite"/>
    </source>
</evidence>
<keyword evidence="5" id="KW-1185">Reference proteome</keyword>
<dbReference type="InterPro" id="IPR008906">
    <property type="entry name" value="HATC_C_dom"/>
</dbReference>
<organism evidence="4 5">
    <name type="scientific">Lithocarpus litseifolius</name>
    <dbReference type="NCBI Taxonomy" id="425828"/>
    <lineage>
        <taxon>Eukaryota</taxon>
        <taxon>Viridiplantae</taxon>
        <taxon>Streptophyta</taxon>
        <taxon>Embryophyta</taxon>
        <taxon>Tracheophyta</taxon>
        <taxon>Spermatophyta</taxon>
        <taxon>Magnoliopsida</taxon>
        <taxon>eudicotyledons</taxon>
        <taxon>Gunneridae</taxon>
        <taxon>Pentapetalae</taxon>
        <taxon>rosids</taxon>
        <taxon>fabids</taxon>
        <taxon>Fagales</taxon>
        <taxon>Fagaceae</taxon>
        <taxon>Lithocarpus</taxon>
    </lineage>
</organism>
<gene>
    <name evidence="4" type="ORF">SO802_023735</name>
</gene>
<dbReference type="Pfam" id="PF05699">
    <property type="entry name" value="Dimer_Tnp_hAT"/>
    <property type="match status" value="1"/>
</dbReference>
<dbReference type="GO" id="GO:0046983">
    <property type="term" value="F:protein dimerization activity"/>
    <property type="evidence" value="ECO:0007669"/>
    <property type="project" value="InterPro"/>
</dbReference>
<keyword evidence="2" id="KW-0472">Membrane</keyword>
<feature type="domain" description="HAT C-terminal dimerisation" evidence="3">
    <location>
        <begin position="40"/>
        <end position="110"/>
    </location>
</feature>
<evidence type="ECO:0000256" key="2">
    <source>
        <dbReference type="SAM" id="Phobius"/>
    </source>
</evidence>
<comment type="caution">
    <text evidence="4">The sequence shown here is derived from an EMBL/GenBank/DDBJ whole genome shotgun (WGS) entry which is preliminary data.</text>
</comment>
<evidence type="ECO:0000313" key="5">
    <source>
        <dbReference type="Proteomes" id="UP001459277"/>
    </source>
</evidence>